<sequence>MSIRPRLVRNIPFWLLLLISLGATIGGALMMKIELAWMTQALAANTATGVDVYVGQPAVVVAGIICGAGVIGLLLTLTVAALAGLRPKTAVNAAESIDWQAEAAGPDESVVEADANEAVGAPTA</sequence>
<keyword evidence="1" id="KW-0812">Transmembrane</keyword>
<evidence type="ECO:0000256" key="1">
    <source>
        <dbReference type="SAM" id="Phobius"/>
    </source>
</evidence>
<proteinExistence type="predicted"/>
<gene>
    <name evidence="2" type="ORF">PU630_06625</name>
</gene>
<feature type="transmembrane region" description="Helical" evidence="1">
    <location>
        <begin position="59"/>
        <end position="83"/>
    </location>
</feature>
<dbReference type="Proteomes" id="UP001214553">
    <property type="component" value="Chromosome"/>
</dbReference>
<protein>
    <submittedName>
        <fullName evidence="2">Dinucleotide-utilizing enzyme</fullName>
    </submittedName>
</protein>
<evidence type="ECO:0000313" key="3">
    <source>
        <dbReference type="Proteomes" id="UP001214553"/>
    </source>
</evidence>
<reference evidence="2 3" key="1">
    <citation type="submission" date="2023-03" db="EMBL/GenBank/DDBJ databases">
        <title>Genome sequence of Microbacterium sp. KACC 23027.</title>
        <authorList>
            <person name="Kim S."/>
            <person name="Heo J."/>
            <person name="Kwon S.-W."/>
        </authorList>
    </citation>
    <scope>NUCLEOTIDE SEQUENCE [LARGE SCALE GENOMIC DNA]</scope>
    <source>
        <strain evidence="2 3">KACC 23027</strain>
    </source>
</reference>
<keyword evidence="1" id="KW-0472">Membrane</keyword>
<keyword evidence="3" id="KW-1185">Reference proteome</keyword>
<dbReference type="RefSeq" id="WP_275279559.1">
    <property type="nucleotide sequence ID" value="NZ_CP119108.1"/>
</dbReference>
<name>A0ABY8C1C0_9MICO</name>
<organism evidence="2 3">
    <name type="scientific">Microbacterium horticulturae</name>
    <dbReference type="NCBI Taxonomy" id="3028316"/>
    <lineage>
        <taxon>Bacteria</taxon>
        <taxon>Bacillati</taxon>
        <taxon>Actinomycetota</taxon>
        <taxon>Actinomycetes</taxon>
        <taxon>Micrococcales</taxon>
        <taxon>Microbacteriaceae</taxon>
        <taxon>Microbacterium</taxon>
    </lineage>
</organism>
<dbReference type="EMBL" id="CP119108">
    <property type="protein sequence ID" value="WEG10223.1"/>
    <property type="molecule type" value="Genomic_DNA"/>
</dbReference>
<accession>A0ABY8C1C0</accession>
<keyword evidence="1" id="KW-1133">Transmembrane helix</keyword>
<evidence type="ECO:0000313" key="2">
    <source>
        <dbReference type="EMBL" id="WEG10223.1"/>
    </source>
</evidence>